<protein>
    <recommendedName>
        <fullName evidence="3">Clp1-like protein</fullName>
    </recommendedName>
</protein>
<reference evidence="1 2" key="1">
    <citation type="submission" date="2014-04" db="EMBL/GenBank/DDBJ databases">
        <authorList>
            <consortium name="DOE Joint Genome Institute"/>
            <person name="Kuo A."/>
            <person name="Kohler A."/>
            <person name="Costa M.D."/>
            <person name="Nagy L.G."/>
            <person name="Floudas D."/>
            <person name="Copeland A."/>
            <person name="Barry K.W."/>
            <person name="Cichocki N."/>
            <person name="Veneault-Fourrey C."/>
            <person name="LaButti K."/>
            <person name="Lindquist E.A."/>
            <person name="Lipzen A."/>
            <person name="Lundell T."/>
            <person name="Morin E."/>
            <person name="Murat C."/>
            <person name="Sun H."/>
            <person name="Tunlid A."/>
            <person name="Henrissat B."/>
            <person name="Grigoriev I.V."/>
            <person name="Hibbett D.S."/>
            <person name="Martin F."/>
            <person name="Nordberg H.P."/>
            <person name="Cantor M.N."/>
            <person name="Hua S.X."/>
        </authorList>
    </citation>
    <scope>NUCLEOTIDE SEQUENCE [LARGE SCALE GENOMIC DNA]</scope>
    <source>
        <strain evidence="1 2">Marx 270</strain>
    </source>
</reference>
<dbReference type="EMBL" id="KN831950">
    <property type="protein sequence ID" value="KIO11438.1"/>
    <property type="molecule type" value="Genomic_DNA"/>
</dbReference>
<evidence type="ECO:0000313" key="1">
    <source>
        <dbReference type="EMBL" id="KIO11438.1"/>
    </source>
</evidence>
<evidence type="ECO:0000313" key="2">
    <source>
        <dbReference type="Proteomes" id="UP000054217"/>
    </source>
</evidence>
<dbReference type="OrthoDB" id="2523383at2759"/>
<reference evidence="2" key="2">
    <citation type="submission" date="2015-01" db="EMBL/GenBank/DDBJ databases">
        <title>Evolutionary Origins and Diversification of the Mycorrhizal Mutualists.</title>
        <authorList>
            <consortium name="DOE Joint Genome Institute"/>
            <consortium name="Mycorrhizal Genomics Consortium"/>
            <person name="Kohler A."/>
            <person name="Kuo A."/>
            <person name="Nagy L.G."/>
            <person name="Floudas D."/>
            <person name="Copeland A."/>
            <person name="Barry K.W."/>
            <person name="Cichocki N."/>
            <person name="Veneault-Fourrey C."/>
            <person name="LaButti K."/>
            <person name="Lindquist E.A."/>
            <person name="Lipzen A."/>
            <person name="Lundell T."/>
            <person name="Morin E."/>
            <person name="Murat C."/>
            <person name="Riley R."/>
            <person name="Ohm R."/>
            <person name="Sun H."/>
            <person name="Tunlid A."/>
            <person name="Henrissat B."/>
            <person name="Grigoriev I.V."/>
            <person name="Hibbett D.S."/>
            <person name="Martin F."/>
        </authorList>
    </citation>
    <scope>NUCLEOTIDE SEQUENCE [LARGE SCALE GENOMIC DNA]</scope>
    <source>
        <strain evidence="2">Marx 270</strain>
    </source>
</reference>
<evidence type="ECO:0008006" key="3">
    <source>
        <dbReference type="Google" id="ProtNLM"/>
    </source>
</evidence>
<organism evidence="1 2">
    <name type="scientific">Pisolithus tinctorius Marx 270</name>
    <dbReference type="NCBI Taxonomy" id="870435"/>
    <lineage>
        <taxon>Eukaryota</taxon>
        <taxon>Fungi</taxon>
        <taxon>Dikarya</taxon>
        <taxon>Basidiomycota</taxon>
        <taxon>Agaricomycotina</taxon>
        <taxon>Agaricomycetes</taxon>
        <taxon>Agaricomycetidae</taxon>
        <taxon>Boletales</taxon>
        <taxon>Sclerodermatineae</taxon>
        <taxon>Pisolithaceae</taxon>
        <taxon>Pisolithus</taxon>
    </lineage>
</organism>
<proteinExistence type="predicted"/>
<dbReference type="HOGENOM" id="CLU_059618_0_0_1"/>
<accession>A0A0C3JQK1</accession>
<name>A0A0C3JQK1_PISTI</name>
<dbReference type="InParanoid" id="A0A0C3JQK1"/>
<gene>
    <name evidence="1" type="ORF">M404DRAFT_995097</name>
</gene>
<keyword evidence="2" id="KW-1185">Reference proteome</keyword>
<sequence length="302" mass="31821">MFQVRPAHPIQTKAIWDEDLPTTPSAMASFPAQPSYPSNIQLPRTLQRPPYAEVPRQNVLAVAPELGDVAIEYVRRGLRVQANQMLAGISALSPSHLPPAMPRSQLYHTTSLAIPFRATQHAISCPTHILALSKPSSNDATVTLVPTHAVVLASQCASLPRLPPSYVPTQPGATVSVTLPVLPISVPSPSAFAPLHAFLYTHSVSNLLSALLPAIPSSFLSTLTSHQALRGTLASGPALHSLSAHLMSSAPGLGALTGVAQKIAAVWRNAVALGVHDPELWDCLDLAWEVVIGAMNLGAGAH</sequence>
<dbReference type="Proteomes" id="UP000054217">
    <property type="component" value="Unassembled WGS sequence"/>
</dbReference>
<dbReference type="AlphaFoldDB" id="A0A0C3JQK1"/>